<accession>A0AAN6YEB6</accession>
<dbReference type="PANTHER" id="PTHR10039:SF5">
    <property type="entry name" value="NACHT DOMAIN-CONTAINING PROTEIN"/>
    <property type="match status" value="1"/>
</dbReference>
<dbReference type="PANTHER" id="PTHR10039">
    <property type="entry name" value="AMELOGENIN"/>
    <property type="match status" value="1"/>
</dbReference>
<reference evidence="1" key="1">
    <citation type="journal article" date="2023" name="Mol. Phylogenet. Evol.">
        <title>Genome-scale phylogeny and comparative genomics of the fungal order Sordariales.</title>
        <authorList>
            <person name="Hensen N."/>
            <person name="Bonometti L."/>
            <person name="Westerberg I."/>
            <person name="Brannstrom I.O."/>
            <person name="Guillou S."/>
            <person name="Cros-Aarteil S."/>
            <person name="Calhoun S."/>
            <person name="Haridas S."/>
            <person name="Kuo A."/>
            <person name="Mondo S."/>
            <person name="Pangilinan J."/>
            <person name="Riley R."/>
            <person name="LaButti K."/>
            <person name="Andreopoulos B."/>
            <person name="Lipzen A."/>
            <person name="Chen C."/>
            <person name="Yan M."/>
            <person name="Daum C."/>
            <person name="Ng V."/>
            <person name="Clum A."/>
            <person name="Steindorff A."/>
            <person name="Ohm R.A."/>
            <person name="Martin F."/>
            <person name="Silar P."/>
            <person name="Natvig D.O."/>
            <person name="Lalanne C."/>
            <person name="Gautier V."/>
            <person name="Ament-Velasquez S.L."/>
            <person name="Kruys A."/>
            <person name="Hutchinson M.I."/>
            <person name="Powell A.J."/>
            <person name="Barry K."/>
            <person name="Miller A.N."/>
            <person name="Grigoriev I.V."/>
            <person name="Debuchy R."/>
            <person name="Gladieux P."/>
            <person name="Hiltunen Thoren M."/>
            <person name="Johannesson H."/>
        </authorList>
    </citation>
    <scope>NUCLEOTIDE SEQUENCE</scope>
    <source>
        <strain evidence="1">PSN293</strain>
    </source>
</reference>
<protein>
    <recommendedName>
        <fullName evidence="3">Fungal N-terminal domain-containing protein</fullName>
    </recommendedName>
</protein>
<evidence type="ECO:0000313" key="2">
    <source>
        <dbReference type="Proteomes" id="UP001301769"/>
    </source>
</evidence>
<dbReference type="EMBL" id="MU858059">
    <property type="protein sequence ID" value="KAK4217514.1"/>
    <property type="molecule type" value="Genomic_DNA"/>
</dbReference>
<dbReference type="AlphaFoldDB" id="A0AAN6YEB6"/>
<keyword evidence="2" id="KW-1185">Reference proteome</keyword>
<name>A0AAN6YEB6_9PEZI</name>
<dbReference type="Proteomes" id="UP001301769">
    <property type="component" value="Unassembled WGS sequence"/>
</dbReference>
<proteinExistence type="predicted"/>
<sequence>MEVLALVSLISNVVQFVTFSKDLISTSLDIRYSTSGTSDDILCINSVYTKLSAFSAKMESISDTKILADGEIACALSAIKDLSAKCRIDCDSLLRITEKLTGNCTLTRRGSSWQAKFQRDFNELQTNSMRLQVDQSAKLQAATDILSRLDSRTQLASLQPQAHPVCASDIDSLVHKVRQLTLSRHALAREQDILRSLSFAARPVRHDAICEAHTSTFQWAFQKSENDTAPNALAQWLETGNGLFWVPGKPGSSKSTFMKYIASHPMTETLIARTSWKVIRASHYFSTFGAPVPRSKSPMKVFSANYFKIYV</sequence>
<comment type="caution">
    <text evidence="1">The sequence shown here is derived from an EMBL/GenBank/DDBJ whole genome shotgun (WGS) entry which is preliminary data.</text>
</comment>
<organism evidence="1 2">
    <name type="scientific">Rhypophila decipiens</name>
    <dbReference type="NCBI Taxonomy" id="261697"/>
    <lineage>
        <taxon>Eukaryota</taxon>
        <taxon>Fungi</taxon>
        <taxon>Dikarya</taxon>
        <taxon>Ascomycota</taxon>
        <taxon>Pezizomycotina</taxon>
        <taxon>Sordariomycetes</taxon>
        <taxon>Sordariomycetidae</taxon>
        <taxon>Sordariales</taxon>
        <taxon>Naviculisporaceae</taxon>
        <taxon>Rhypophila</taxon>
    </lineage>
</organism>
<gene>
    <name evidence="1" type="ORF">QBC37DRAFT_396671</name>
</gene>
<evidence type="ECO:0000313" key="1">
    <source>
        <dbReference type="EMBL" id="KAK4217514.1"/>
    </source>
</evidence>
<evidence type="ECO:0008006" key="3">
    <source>
        <dbReference type="Google" id="ProtNLM"/>
    </source>
</evidence>
<reference evidence="1" key="2">
    <citation type="submission" date="2023-05" db="EMBL/GenBank/DDBJ databases">
        <authorList>
            <consortium name="Lawrence Berkeley National Laboratory"/>
            <person name="Steindorff A."/>
            <person name="Hensen N."/>
            <person name="Bonometti L."/>
            <person name="Westerberg I."/>
            <person name="Brannstrom I.O."/>
            <person name="Guillou S."/>
            <person name="Cros-Aarteil S."/>
            <person name="Calhoun S."/>
            <person name="Haridas S."/>
            <person name="Kuo A."/>
            <person name="Mondo S."/>
            <person name="Pangilinan J."/>
            <person name="Riley R."/>
            <person name="Labutti K."/>
            <person name="Andreopoulos B."/>
            <person name="Lipzen A."/>
            <person name="Chen C."/>
            <person name="Yanf M."/>
            <person name="Daum C."/>
            <person name="Ng V."/>
            <person name="Clum A."/>
            <person name="Ohm R."/>
            <person name="Martin F."/>
            <person name="Silar P."/>
            <person name="Natvig D."/>
            <person name="Lalanne C."/>
            <person name="Gautier V."/>
            <person name="Ament-Velasquez S.L."/>
            <person name="Kruys A."/>
            <person name="Hutchinson M.I."/>
            <person name="Powell A.J."/>
            <person name="Barry K."/>
            <person name="Miller A.N."/>
            <person name="Grigoriev I.V."/>
            <person name="Debuchy R."/>
            <person name="Gladieux P."/>
            <person name="Thoren M.H."/>
            <person name="Johannesson H."/>
        </authorList>
    </citation>
    <scope>NUCLEOTIDE SEQUENCE</scope>
    <source>
        <strain evidence="1">PSN293</strain>
    </source>
</reference>